<proteinExistence type="predicted"/>
<reference evidence="1 2" key="1">
    <citation type="submission" date="2021-03" db="EMBL/GenBank/DDBJ databases">
        <title>Genomic Encyclopedia of Type Strains, Phase IV (KMG-IV): sequencing the most valuable type-strain genomes for metagenomic binning, comparative biology and taxonomic classification.</title>
        <authorList>
            <person name="Goeker M."/>
        </authorList>
    </citation>
    <scope>NUCLEOTIDE SEQUENCE [LARGE SCALE GENOMIC DNA]</scope>
    <source>
        <strain evidence="1 2">DSM 24738</strain>
    </source>
</reference>
<protein>
    <submittedName>
        <fullName evidence="1">Uncharacterized protein</fullName>
    </submittedName>
</protein>
<sequence length="46" mass="5708">MKRKWREMKYDRELDCWMVHLDDHRIMLEAGEWFDLCFGASSVLCR</sequence>
<evidence type="ECO:0000313" key="1">
    <source>
        <dbReference type="EMBL" id="MBP1933171.1"/>
    </source>
</evidence>
<dbReference type="Proteomes" id="UP001519343">
    <property type="component" value="Unassembled WGS sequence"/>
</dbReference>
<evidence type="ECO:0000313" key="2">
    <source>
        <dbReference type="Proteomes" id="UP001519343"/>
    </source>
</evidence>
<keyword evidence="2" id="KW-1185">Reference proteome</keyword>
<accession>A0ABS4GSF2</accession>
<gene>
    <name evidence="1" type="ORF">J2Z37_003184</name>
</gene>
<dbReference type="RefSeq" id="WP_209811204.1">
    <property type="nucleotide sequence ID" value="NZ_JAGGKT010000010.1"/>
</dbReference>
<comment type="caution">
    <text evidence="1">The sequence shown here is derived from an EMBL/GenBank/DDBJ whole genome shotgun (WGS) entry which is preliminary data.</text>
</comment>
<name>A0ABS4GSF2_9BACL</name>
<organism evidence="1 2">
    <name type="scientific">Ammoniphilus resinae</name>
    <dbReference type="NCBI Taxonomy" id="861532"/>
    <lineage>
        <taxon>Bacteria</taxon>
        <taxon>Bacillati</taxon>
        <taxon>Bacillota</taxon>
        <taxon>Bacilli</taxon>
        <taxon>Bacillales</taxon>
        <taxon>Paenibacillaceae</taxon>
        <taxon>Aneurinibacillus group</taxon>
        <taxon>Ammoniphilus</taxon>
    </lineage>
</organism>
<dbReference type="EMBL" id="JAGGKT010000010">
    <property type="protein sequence ID" value="MBP1933171.1"/>
    <property type="molecule type" value="Genomic_DNA"/>
</dbReference>